<dbReference type="PRINTS" id="PR00249">
    <property type="entry name" value="GPCRSECRETIN"/>
</dbReference>
<dbReference type="Gene3D" id="1.20.1070.10">
    <property type="entry name" value="Rhodopsin 7-helix transmembrane proteins"/>
    <property type="match status" value="1"/>
</dbReference>
<sequence>MCELSAKTNHSLLKNSAWMCKLFTSIQFYVTTCNFTFMLMEGLYLHNLIFLNLFSKSHGTTIYCVLGWAIPVLFIVPWIVLKILFENVYCWTQIENEYIVLFLEVPTGVTVIVSFGLVCLFQRNANHFLLLEGETQSNQINYFAAFEKHLSFKDFLMNLVSCLQVNFVLFSLIMRVLILKINFTSTFTNYKHTKCRKLLKSTLILIPLYGIPYTISLALRFVIHLQRSTSLEMTWMFFDQTFTSFQGLFAALVYCLLNGEVQKEVFRKYNSLVDQTDKEFRRSRTLSTNSQNVCFPNDDAVENLKLVGIIDEETANLHLANSGT</sequence>
<dbReference type="GO" id="GO:0007188">
    <property type="term" value="P:adenylate cyclase-modulating G protein-coupled receptor signaling pathway"/>
    <property type="evidence" value="ECO:0007669"/>
    <property type="project" value="TreeGrafter"/>
</dbReference>
<feature type="transmembrane region" description="Helical" evidence="5">
    <location>
        <begin position="97"/>
        <end position="123"/>
    </location>
</feature>
<evidence type="ECO:0000256" key="1">
    <source>
        <dbReference type="ARBA" id="ARBA00004141"/>
    </source>
</evidence>
<dbReference type="InterPro" id="IPR000832">
    <property type="entry name" value="GPCR_2_secretin-like"/>
</dbReference>
<feature type="domain" description="G-protein coupled receptors family 2 profile 2" evidence="6">
    <location>
        <begin position="1"/>
        <end position="258"/>
    </location>
</feature>
<keyword evidence="3 5" id="KW-1133">Transmembrane helix</keyword>
<accession>A0AAR5P8A2</accession>
<dbReference type="PROSITE" id="PS50261">
    <property type="entry name" value="G_PROTEIN_RECEP_F2_4"/>
    <property type="match status" value="1"/>
</dbReference>
<keyword evidence="4 5" id="KW-0472">Membrane</keyword>
<reference evidence="8" key="1">
    <citation type="journal article" date="2013" name="Genome Biol.">
        <title>Draft genome of the mountain pine beetle, Dendroctonus ponderosae Hopkins, a major forest pest.</title>
        <authorList>
            <person name="Keeling C.I."/>
            <person name="Yuen M.M."/>
            <person name="Liao N.Y."/>
            <person name="Docking T.R."/>
            <person name="Chan S.K."/>
            <person name="Taylor G.A."/>
            <person name="Palmquist D.L."/>
            <person name="Jackman S.D."/>
            <person name="Nguyen A."/>
            <person name="Li M."/>
            <person name="Henderson H."/>
            <person name="Janes J.K."/>
            <person name="Zhao Y."/>
            <person name="Pandoh P."/>
            <person name="Moore R."/>
            <person name="Sperling F.A."/>
            <person name="Huber D.P."/>
            <person name="Birol I."/>
            <person name="Jones S.J."/>
            <person name="Bohlmann J."/>
        </authorList>
    </citation>
    <scope>NUCLEOTIDE SEQUENCE</scope>
</reference>
<feature type="transmembrane region" description="Helical" evidence="5">
    <location>
        <begin position="155"/>
        <end position="178"/>
    </location>
</feature>
<dbReference type="Pfam" id="PF00002">
    <property type="entry name" value="7tm_2"/>
    <property type="match status" value="2"/>
</dbReference>
<dbReference type="AlphaFoldDB" id="A0AAR5P8A2"/>
<keyword evidence="8" id="KW-1185">Reference proteome</keyword>
<dbReference type="PANTHER" id="PTHR45620:SF1">
    <property type="entry name" value="G-PROTEIN COUPLED RECEPTORS FAMILY 2 PROFILE 2 DOMAIN-CONTAINING PROTEIN"/>
    <property type="match status" value="1"/>
</dbReference>
<evidence type="ECO:0000256" key="5">
    <source>
        <dbReference type="SAM" id="Phobius"/>
    </source>
</evidence>
<feature type="transmembrane region" description="Helical" evidence="5">
    <location>
        <begin position="60"/>
        <end position="85"/>
    </location>
</feature>
<evidence type="ECO:0000256" key="2">
    <source>
        <dbReference type="ARBA" id="ARBA00022692"/>
    </source>
</evidence>
<reference evidence="7" key="2">
    <citation type="submission" date="2024-08" db="UniProtKB">
        <authorList>
            <consortium name="EnsemblMetazoa"/>
        </authorList>
    </citation>
    <scope>IDENTIFICATION</scope>
</reference>
<dbReference type="InterPro" id="IPR050332">
    <property type="entry name" value="GPCR_2"/>
</dbReference>
<dbReference type="Proteomes" id="UP000019118">
    <property type="component" value="Unassembled WGS sequence"/>
</dbReference>
<evidence type="ECO:0000256" key="4">
    <source>
        <dbReference type="ARBA" id="ARBA00023136"/>
    </source>
</evidence>
<evidence type="ECO:0000313" key="8">
    <source>
        <dbReference type="Proteomes" id="UP000019118"/>
    </source>
</evidence>
<dbReference type="InterPro" id="IPR017981">
    <property type="entry name" value="GPCR_2-like_7TM"/>
</dbReference>
<dbReference type="GO" id="GO:0005886">
    <property type="term" value="C:plasma membrane"/>
    <property type="evidence" value="ECO:0007669"/>
    <property type="project" value="TreeGrafter"/>
</dbReference>
<dbReference type="PANTHER" id="PTHR45620">
    <property type="entry name" value="PDF RECEPTOR-LIKE PROTEIN-RELATED"/>
    <property type="match status" value="1"/>
</dbReference>
<dbReference type="GO" id="GO:0017046">
    <property type="term" value="F:peptide hormone binding"/>
    <property type="evidence" value="ECO:0007669"/>
    <property type="project" value="TreeGrafter"/>
</dbReference>
<dbReference type="GO" id="GO:0008528">
    <property type="term" value="F:G protein-coupled peptide receptor activity"/>
    <property type="evidence" value="ECO:0007669"/>
    <property type="project" value="TreeGrafter"/>
</dbReference>
<evidence type="ECO:0000259" key="6">
    <source>
        <dbReference type="PROSITE" id="PS50261"/>
    </source>
</evidence>
<protein>
    <recommendedName>
        <fullName evidence="6">G-protein coupled receptors family 2 profile 2 domain-containing protein</fullName>
    </recommendedName>
</protein>
<dbReference type="EnsemblMetazoa" id="XM_019901533.1">
    <property type="protein sequence ID" value="XP_019757092.1"/>
    <property type="gene ID" value="LOC109535612"/>
</dbReference>
<keyword evidence="2 5" id="KW-0812">Transmembrane</keyword>
<name>A0AAR5P8A2_DENPD</name>
<dbReference type="GO" id="GO:0007166">
    <property type="term" value="P:cell surface receptor signaling pathway"/>
    <property type="evidence" value="ECO:0007669"/>
    <property type="project" value="InterPro"/>
</dbReference>
<evidence type="ECO:0000313" key="7">
    <source>
        <dbReference type="EnsemblMetazoa" id="XP_019757092.1"/>
    </source>
</evidence>
<feature type="transmembrane region" description="Helical" evidence="5">
    <location>
        <begin position="20"/>
        <end position="40"/>
    </location>
</feature>
<feature type="transmembrane region" description="Helical" evidence="5">
    <location>
        <begin position="198"/>
        <end position="223"/>
    </location>
</feature>
<evidence type="ECO:0000256" key="3">
    <source>
        <dbReference type="ARBA" id="ARBA00022989"/>
    </source>
</evidence>
<organism evidence="7 8">
    <name type="scientific">Dendroctonus ponderosae</name>
    <name type="common">Mountain pine beetle</name>
    <dbReference type="NCBI Taxonomy" id="77166"/>
    <lineage>
        <taxon>Eukaryota</taxon>
        <taxon>Metazoa</taxon>
        <taxon>Ecdysozoa</taxon>
        <taxon>Arthropoda</taxon>
        <taxon>Hexapoda</taxon>
        <taxon>Insecta</taxon>
        <taxon>Pterygota</taxon>
        <taxon>Neoptera</taxon>
        <taxon>Endopterygota</taxon>
        <taxon>Coleoptera</taxon>
        <taxon>Polyphaga</taxon>
        <taxon>Cucujiformia</taxon>
        <taxon>Curculionidae</taxon>
        <taxon>Scolytinae</taxon>
        <taxon>Dendroctonus</taxon>
    </lineage>
</organism>
<feature type="transmembrane region" description="Helical" evidence="5">
    <location>
        <begin position="235"/>
        <end position="257"/>
    </location>
</feature>
<comment type="subcellular location">
    <subcellularLocation>
        <location evidence="1">Membrane</location>
        <topology evidence="1">Multi-pass membrane protein</topology>
    </subcellularLocation>
</comment>
<proteinExistence type="predicted"/>